<dbReference type="InterPro" id="IPR002048">
    <property type="entry name" value="EF_hand_dom"/>
</dbReference>
<dbReference type="Gene3D" id="1.10.238.10">
    <property type="entry name" value="EF-hand"/>
    <property type="match status" value="2"/>
</dbReference>
<organism evidence="8">
    <name type="scientific">Alexandrium andersonii</name>
    <dbReference type="NCBI Taxonomy" id="327968"/>
    <lineage>
        <taxon>Eukaryota</taxon>
        <taxon>Sar</taxon>
        <taxon>Alveolata</taxon>
        <taxon>Dinophyceae</taxon>
        <taxon>Gonyaulacales</taxon>
        <taxon>Pyrocystaceae</taxon>
        <taxon>Alexandrium</taxon>
    </lineage>
</organism>
<evidence type="ECO:0000256" key="5">
    <source>
        <dbReference type="ARBA" id="ARBA00022990"/>
    </source>
</evidence>
<keyword evidence="2" id="KW-0479">Metal-binding</keyword>
<dbReference type="InterPro" id="IPR018247">
    <property type="entry name" value="EF_Hand_1_Ca_BS"/>
</dbReference>
<dbReference type="CDD" id="cd15898">
    <property type="entry name" value="EFh_PI-PLC"/>
    <property type="match status" value="1"/>
</dbReference>
<dbReference type="PROSITE" id="PS50222">
    <property type="entry name" value="EF_HAND_2"/>
    <property type="match status" value="3"/>
</dbReference>
<dbReference type="Pfam" id="PF13499">
    <property type="entry name" value="EF-hand_7"/>
    <property type="match status" value="2"/>
</dbReference>
<sequence>MTCLMAFGHPGRLGILLVLSVADAARDTSLLLAQLEPASAAESRAVQNTVQKDAPTEEQLEEYQDAFRLFDKDDDGTIGKQELLFIMRSLGKNPTAKEVQDTINEVDKDGNGAINLDEFVTLMGRRMGALSTEEEIKDAFKAMTSSRSDFIGIADMRRLLAKDGETLTDNDLRALIRKGDSDKDGRLSYEEFAKLMAN</sequence>
<dbReference type="GO" id="GO:0005509">
    <property type="term" value="F:calcium ion binding"/>
    <property type="evidence" value="ECO:0007669"/>
    <property type="project" value="InterPro"/>
</dbReference>
<dbReference type="SMART" id="SM00054">
    <property type="entry name" value="EFh"/>
    <property type="match status" value="4"/>
</dbReference>
<evidence type="ECO:0000259" key="7">
    <source>
        <dbReference type="PROSITE" id="PS50222"/>
    </source>
</evidence>
<evidence type="ECO:0000256" key="1">
    <source>
        <dbReference type="ARBA" id="ARBA00020786"/>
    </source>
</evidence>
<protein>
    <recommendedName>
        <fullName evidence="1">Calmodulin</fullName>
    </recommendedName>
</protein>
<gene>
    <name evidence="8" type="ORF">AAND1436_LOCUS710</name>
</gene>
<keyword evidence="4" id="KW-0106">Calcium</keyword>
<evidence type="ECO:0000256" key="4">
    <source>
        <dbReference type="ARBA" id="ARBA00022837"/>
    </source>
</evidence>
<dbReference type="GO" id="GO:0016460">
    <property type="term" value="C:myosin II complex"/>
    <property type="evidence" value="ECO:0007669"/>
    <property type="project" value="TreeGrafter"/>
</dbReference>
<dbReference type="EMBL" id="HBGQ01001350">
    <property type="protein sequence ID" value="CAD9364252.1"/>
    <property type="molecule type" value="Transcribed_RNA"/>
</dbReference>
<evidence type="ECO:0000256" key="2">
    <source>
        <dbReference type="ARBA" id="ARBA00022723"/>
    </source>
</evidence>
<proteinExistence type="predicted"/>
<dbReference type="FunFam" id="1.10.238.10:FF:000527">
    <property type="entry name" value="Calmodulin-3"/>
    <property type="match status" value="1"/>
</dbReference>
<dbReference type="CDD" id="cd00051">
    <property type="entry name" value="EFh"/>
    <property type="match status" value="1"/>
</dbReference>
<dbReference type="PROSITE" id="PS00018">
    <property type="entry name" value="EF_HAND_1"/>
    <property type="match status" value="3"/>
</dbReference>
<feature type="chain" id="PRO_5030606715" description="Calmodulin" evidence="6">
    <location>
        <begin position="25"/>
        <end position="198"/>
    </location>
</feature>
<accession>A0A7S2ACP2</accession>
<dbReference type="AlphaFoldDB" id="A0A7S2ACP2"/>
<feature type="domain" description="EF-hand" evidence="7">
    <location>
        <begin position="94"/>
        <end position="129"/>
    </location>
</feature>
<keyword evidence="3" id="KW-0677">Repeat</keyword>
<dbReference type="PANTHER" id="PTHR23048">
    <property type="entry name" value="MYOSIN LIGHT CHAIN 1, 3"/>
    <property type="match status" value="1"/>
</dbReference>
<evidence type="ECO:0000256" key="6">
    <source>
        <dbReference type="SAM" id="SignalP"/>
    </source>
</evidence>
<name>A0A7S2ACP2_9DINO</name>
<keyword evidence="6" id="KW-0732">Signal</keyword>
<keyword evidence="5" id="KW-0007">Acetylation</keyword>
<dbReference type="SUPFAM" id="SSF47473">
    <property type="entry name" value="EF-hand"/>
    <property type="match status" value="1"/>
</dbReference>
<feature type="signal peptide" evidence="6">
    <location>
        <begin position="1"/>
        <end position="24"/>
    </location>
</feature>
<evidence type="ECO:0000256" key="3">
    <source>
        <dbReference type="ARBA" id="ARBA00022737"/>
    </source>
</evidence>
<dbReference type="InterPro" id="IPR050230">
    <property type="entry name" value="CALM/Myosin/TropC-like"/>
</dbReference>
<evidence type="ECO:0000313" key="8">
    <source>
        <dbReference type="EMBL" id="CAD9364252.1"/>
    </source>
</evidence>
<reference evidence="8" key="1">
    <citation type="submission" date="2021-01" db="EMBL/GenBank/DDBJ databases">
        <authorList>
            <person name="Corre E."/>
            <person name="Pelletier E."/>
            <person name="Niang G."/>
            <person name="Scheremetjew M."/>
            <person name="Finn R."/>
            <person name="Kale V."/>
            <person name="Holt S."/>
            <person name="Cochrane G."/>
            <person name="Meng A."/>
            <person name="Brown T."/>
            <person name="Cohen L."/>
        </authorList>
    </citation>
    <scope>NUCLEOTIDE SEQUENCE</scope>
    <source>
        <strain evidence="8">CCMP2222</strain>
    </source>
</reference>
<feature type="domain" description="EF-hand" evidence="7">
    <location>
        <begin position="58"/>
        <end position="93"/>
    </location>
</feature>
<dbReference type="PANTHER" id="PTHR23048:SF0">
    <property type="entry name" value="CALMODULIN LIKE 3"/>
    <property type="match status" value="1"/>
</dbReference>
<dbReference type="InterPro" id="IPR011992">
    <property type="entry name" value="EF-hand-dom_pair"/>
</dbReference>
<feature type="domain" description="EF-hand" evidence="7">
    <location>
        <begin position="167"/>
        <end position="198"/>
    </location>
</feature>